<proteinExistence type="predicted"/>
<evidence type="ECO:0000313" key="1">
    <source>
        <dbReference type="EMBL" id="ADP34232.1"/>
    </source>
</evidence>
<dbReference type="Proteomes" id="UP000006867">
    <property type="component" value="Chromosome"/>
</dbReference>
<keyword evidence="2" id="KW-1185">Reference proteome</keyword>
<reference evidence="1 2" key="1">
    <citation type="journal article" date="2011" name="Front. Microbiol.">
        <title>Genomic signatures of strain selection and enhancement in Bacillus atrophaeus var. globigii, a historical biowarfare simulant.</title>
        <authorList>
            <person name="Gibbons H.S."/>
            <person name="Broomall S.M."/>
            <person name="McNew L.A."/>
            <person name="Daligault H."/>
            <person name="Chapman C."/>
            <person name="Bruce D."/>
            <person name="Karavis M."/>
            <person name="Krepps M."/>
            <person name="McGregor P.A."/>
            <person name="Hong C."/>
            <person name="Park K.H."/>
            <person name="Akmal A."/>
            <person name="Feldman A."/>
            <person name="Lin J.S."/>
            <person name="Chang W.E."/>
            <person name="Higgs B.W."/>
            <person name="Demirev P."/>
            <person name="Lindquist J."/>
            <person name="Liem A."/>
            <person name="Fochler E."/>
            <person name="Read T.D."/>
            <person name="Tapia R."/>
            <person name="Johnson S."/>
            <person name="Bishop-Lilly K.A."/>
            <person name="Detter C."/>
            <person name="Han C."/>
            <person name="Sozhamannan S."/>
            <person name="Rosenzweig C.N."/>
            <person name="Skowronski E.W."/>
        </authorList>
    </citation>
    <scope>NUCLEOTIDE SEQUENCE [LARGE SCALE GENOMIC DNA]</scope>
    <source>
        <strain evidence="1 2">1942</strain>
    </source>
</reference>
<evidence type="ECO:0008006" key="3">
    <source>
        <dbReference type="Google" id="ProtNLM"/>
    </source>
</evidence>
<dbReference type="EMBL" id="CP002207">
    <property type="protein sequence ID" value="ADP34232.1"/>
    <property type="molecule type" value="Genomic_DNA"/>
</dbReference>
<name>A0ABM5M291_BACA1</name>
<accession>A0ABM5M291</accession>
<evidence type="ECO:0000313" key="2">
    <source>
        <dbReference type="Proteomes" id="UP000006867"/>
    </source>
</evidence>
<sequence>MEIVIKLGYAHAGLAPAHKGNVPCNKRHQSNRTIDGGKKTMKNIKSLKIAAQAFTLKNLIQLYQLCHSGSHELYIYSKKTMCKIRDLIELETFRMAHKENEYLIVIEGKKADHMIEKFQGLIEPAEKQVH</sequence>
<protein>
    <recommendedName>
        <fullName evidence="3">General stress protein</fullName>
    </recommendedName>
</protein>
<organism evidence="1 2">
    <name type="scientific">Bacillus atrophaeus (strain 1942)</name>
    <dbReference type="NCBI Taxonomy" id="720555"/>
    <lineage>
        <taxon>Bacteria</taxon>
        <taxon>Bacillati</taxon>
        <taxon>Bacillota</taxon>
        <taxon>Bacilli</taxon>
        <taxon>Bacillales</taxon>
        <taxon>Bacillaceae</taxon>
        <taxon>Bacillus</taxon>
    </lineage>
</organism>
<gene>
    <name evidence="1" type="ordered locus">BATR1942_16565</name>
</gene>